<organism evidence="1 2">
    <name type="scientific">Ixodes persulcatus</name>
    <name type="common">Taiga tick</name>
    <dbReference type="NCBI Taxonomy" id="34615"/>
    <lineage>
        <taxon>Eukaryota</taxon>
        <taxon>Metazoa</taxon>
        <taxon>Ecdysozoa</taxon>
        <taxon>Arthropoda</taxon>
        <taxon>Chelicerata</taxon>
        <taxon>Arachnida</taxon>
        <taxon>Acari</taxon>
        <taxon>Parasitiformes</taxon>
        <taxon>Ixodida</taxon>
        <taxon>Ixodoidea</taxon>
        <taxon>Ixodidae</taxon>
        <taxon>Ixodinae</taxon>
        <taxon>Ixodes</taxon>
    </lineage>
</organism>
<proteinExistence type="predicted"/>
<protein>
    <submittedName>
        <fullName evidence="1">Uncharacterized protein</fullName>
    </submittedName>
</protein>
<evidence type="ECO:0000313" key="2">
    <source>
        <dbReference type="Proteomes" id="UP000805193"/>
    </source>
</evidence>
<keyword evidence="2" id="KW-1185">Reference proteome</keyword>
<dbReference type="Proteomes" id="UP000805193">
    <property type="component" value="Unassembled WGS sequence"/>
</dbReference>
<gene>
    <name evidence="1" type="ORF">HPB47_017415</name>
</gene>
<dbReference type="EMBL" id="JABSTQ010006325">
    <property type="protein sequence ID" value="KAG0437501.1"/>
    <property type="molecule type" value="Genomic_DNA"/>
</dbReference>
<name>A0AC60QQD8_IXOPE</name>
<evidence type="ECO:0000313" key="1">
    <source>
        <dbReference type="EMBL" id="KAG0437501.1"/>
    </source>
</evidence>
<sequence length="261" mass="27196">MHRVQKTDAAAISVVEKKKGKVAKAGVKGKPTHGGLRAQSTRGRKAAAPSFPVKRAANALQAKISTRNGSGTNCKSCRRSFATERGLKMHQRRPCKPDDEEAAADVDSDGPRGAAAADASSDSDSDLPLVKSGRRSAPRLGASGGSPPGALDLGAQLKGKLQGKLQSKLGSTPKGLALLSCQRCGLSFDPKRDGPRCKHCTREDDEESSEDEDKASGAVARSWQEELYGCPLGGAEPFRLGGLFSFTAGLFAGASPPINAE</sequence>
<comment type="caution">
    <text evidence="1">The sequence shown here is derived from an EMBL/GenBank/DDBJ whole genome shotgun (WGS) entry which is preliminary data.</text>
</comment>
<accession>A0AC60QQD8</accession>
<reference evidence="1 2" key="1">
    <citation type="journal article" date="2020" name="Cell">
        <title>Large-Scale Comparative Analyses of Tick Genomes Elucidate Their Genetic Diversity and Vector Capacities.</title>
        <authorList>
            <consortium name="Tick Genome and Microbiome Consortium (TIGMIC)"/>
            <person name="Jia N."/>
            <person name="Wang J."/>
            <person name="Shi W."/>
            <person name="Du L."/>
            <person name="Sun Y."/>
            <person name="Zhan W."/>
            <person name="Jiang J.F."/>
            <person name="Wang Q."/>
            <person name="Zhang B."/>
            <person name="Ji P."/>
            <person name="Bell-Sakyi L."/>
            <person name="Cui X.M."/>
            <person name="Yuan T.T."/>
            <person name="Jiang B.G."/>
            <person name="Yang W.F."/>
            <person name="Lam T.T."/>
            <person name="Chang Q.C."/>
            <person name="Ding S.J."/>
            <person name="Wang X.J."/>
            <person name="Zhu J.G."/>
            <person name="Ruan X.D."/>
            <person name="Zhao L."/>
            <person name="Wei J.T."/>
            <person name="Ye R.Z."/>
            <person name="Que T.C."/>
            <person name="Du C.H."/>
            <person name="Zhou Y.H."/>
            <person name="Cheng J.X."/>
            <person name="Dai P.F."/>
            <person name="Guo W.B."/>
            <person name="Han X.H."/>
            <person name="Huang E.J."/>
            <person name="Li L.F."/>
            <person name="Wei W."/>
            <person name="Gao Y.C."/>
            <person name="Liu J.Z."/>
            <person name="Shao H.Z."/>
            <person name="Wang X."/>
            <person name="Wang C.C."/>
            <person name="Yang T.C."/>
            <person name="Huo Q.B."/>
            <person name="Li W."/>
            <person name="Chen H.Y."/>
            <person name="Chen S.E."/>
            <person name="Zhou L.G."/>
            <person name="Ni X.B."/>
            <person name="Tian J.H."/>
            <person name="Sheng Y."/>
            <person name="Liu T."/>
            <person name="Pan Y.S."/>
            <person name="Xia L.Y."/>
            <person name="Li J."/>
            <person name="Zhao F."/>
            <person name="Cao W.C."/>
        </authorList>
    </citation>
    <scope>NUCLEOTIDE SEQUENCE [LARGE SCALE GENOMIC DNA]</scope>
    <source>
        <strain evidence="1">Iper-2018</strain>
    </source>
</reference>